<dbReference type="PANTHER" id="PTHR46098">
    <property type="entry name" value="TRNA (CYTOSINE(38)-C(5))-METHYLTRANSFERASE"/>
    <property type="match status" value="1"/>
</dbReference>
<keyword evidence="4" id="KW-0949">S-adenosyl-L-methionine</keyword>
<evidence type="ECO:0000256" key="2">
    <source>
        <dbReference type="ARBA" id="ARBA00022603"/>
    </source>
</evidence>
<dbReference type="SUPFAM" id="SSF53335">
    <property type="entry name" value="S-adenosyl-L-methionine-dependent methyltransferases"/>
    <property type="match status" value="1"/>
</dbReference>
<dbReference type="EC" id="2.1.1.37" evidence="1"/>
<keyword evidence="2" id="KW-0489">Methyltransferase</keyword>
<dbReference type="GO" id="GO:0032259">
    <property type="term" value="P:methylation"/>
    <property type="evidence" value="ECO:0007669"/>
    <property type="project" value="UniProtKB-KW"/>
</dbReference>
<dbReference type="PROSITE" id="PS00094">
    <property type="entry name" value="C5_MTASE_1"/>
    <property type="match status" value="1"/>
</dbReference>
<dbReference type="GO" id="GO:0003886">
    <property type="term" value="F:DNA (cytosine-5-)-methyltransferase activity"/>
    <property type="evidence" value="ECO:0007669"/>
    <property type="project" value="UniProtKB-EC"/>
</dbReference>
<name>A0A381XW31_9ZZZZ</name>
<dbReference type="PROSITE" id="PS00095">
    <property type="entry name" value="C5_MTASE_2"/>
    <property type="match status" value="1"/>
</dbReference>
<evidence type="ECO:0000256" key="1">
    <source>
        <dbReference type="ARBA" id="ARBA00011975"/>
    </source>
</evidence>
<keyword evidence="3" id="KW-0808">Transferase</keyword>
<evidence type="ECO:0000256" key="3">
    <source>
        <dbReference type="ARBA" id="ARBA00022679"/>
    </source>
</evidence>
<dbReference type="NCBIfam" id="TIGR00675">
    <property type="entry name" value="dcm"/>
    <property type="match status" value="1"/>
</dbReference>
<organism evidence="5">
    <name type="scientific">marine metagenome</name>
    <dbReference type="NCBI Taxonomy" id="408172"/>
    <lineage>
        <taxon>unclassified sequences</taxon>
        <taxon>metagenomes</taxon>
        <taxon>ecological metagenomes</taxon>
    </lineage>
</organism>
<reference evidence="5" key="1">
    <citation type="submission" date="2018-05" db="EMBL/GenBank/DDBJ databases">
        <authorList>
            <person name="Lanie J.A."/>
            <person name="Ng W.-L."/>
            <person name="Kazmierczak K.M."/>
            <person name="Andrzejewski T.M."/>
            <person name="Davidsen T.M."/>
            <person name="Wayne K.J."/>
            <person name="Tettelin H."/>
            <person name="Glass J.I."/>
            <person name="Rusch D."/>
            <person name="Podicherti R."/>
            <person name="Tsui H.-C.T."/>
            <person name="Winkler M.E."/>
        </authorList>
    </citation>
    <scope>NUCLEOTIDE SEQUENCE</scope>
</reference>
<dbReference type="EMBL" id="UINC01016582">
    <property type="protein sequence ID" value="SVA68938.1"/>
    <property type="molecule type" value="Genomic_DNA"/>
</dbReference>
<dbReference type="AlphaFoldDB" id="A0A381XW31"/>
<evidence type="ECO:0000256" key="4">
    <source>
        <dbReference type="ARBA" id="ARBA00022691"/>
    </source>
</evidence>
<dbReference type="Pfam" id="PF00145">
    <property type="entry name" value="DNA_methylase"/>
    <property type="match status" value="1"/>
</dbReference>
<proteinExistence type="predicted"/>
<evidence type="ECO:0000313" key="5">
    <source>
        <dbReference type="EMBL" id="SVA68938.1"/>
    </source>
</evidence>
<dbReference type="Gene3D" id="3.90.120.30">
    <property type="match status" value="1"/>
</dbReference>
<dbReference type="PRINTS" id="PR00105">
    <property type="entry name" value="C5METTRFRASE"/>
</dbReference>
<dbReference type="InterPro" id="IPR031303">
    <property type="entry name" value="C5_meth_CS"/>
</dbReference>
<dbReference type="CDD" id="cd00315">
    <property type="entry name" value="Cyt_C5_DNA_methylase"/>
    <property type="match status" value="1"/>
</dbReference>
<gene>
    <name evidence="5" type="ORF">METZ01_LOCUS121792</name>
</gene>
<accession>A0A381XW31</accession>
<dbReference type="InterPro" id="IPR029063">
    <property type="entry name" value="SAM-dependent_MTases_sf"/>
</dbReference>
<dbReference type="InterPro" id="IPR001525">
    <property type="entry name" value="C5_MeTfrase"/>
</dbReference>
<dbReference type="Gene3D" id="3.40.50.150">
    <property type="entry name" value="Vaccinia Virus protein VP39"/>
    <property type="match status" value="1"/>
</dbReference>
<sequence length="416" mass="47316">MPLRDIPDEDWERMDALRGDTPREEFVRRSLKKVLFPERTRDDELPFGTEPVIDGNGTVPFTFVDLFAGIGGFRCGLTAVGGKCVKTYEWDKFAAKTYRRWYGVDEEEVVEGDFTEIDPAGIPDHDVLAAGFPCQPFSLAGVSKKQSLGRLHGFDDPDQGNLFFAICRAIEAKKPPVVFLENVKNLTSHDRGRTWAVIWTHLETLGYHVFSQVIDASGWVPQHRERIFIVAFRKATFGPDIDQIDFQFPDPPPPAERPRFGDILELEPDLDKYQLSDALWQYLQDYKEKHRKAGNGFGYGIADPDGVSRTMSARYHKDGSEILIRHDPGENPRRLTPREAALLQGFDDDYARMYDHPDGFPQVVSDTQAYRQFGNAVSPKVVEAIAREIVPILRDAVFRSGHRTLLSKRLYRREAA</sequence>
<dbReference type="InterPro" id="IPR018117">
    <property type="entry name" value="C5_DNA_meth_AS"/>
</dbReference>
<dbReference type="PROSITE" id="PS51679">
    <property type="entry name" value="SAM_MT_C5"/>
    <property type="match status" value="1"/>
</dbReference>
<dbReference type="InterPro" id="IPR050750">
    <property type="entry name" value="C5-MTase"/>
</dbReference>
<dbReference type="PANTHER" id="PTHR46098:SF1">
    <property type="entry name" value="TRNA (CYTOSINE(38)-C(5))-METHYLTRANSFERASE"/>
    <property type="match status" value="1"/>
</dbReference>
<protein>
    <recommendedName>
        <fullName evidence="1">DNA (cytosine-5-)-methyltransferase</fullName>
        <ecNumber evidence="1">2.1.1.37</ecNumber>
    </recommendedName>
</protein>